<dbReference type="Pfam" id="PF01075">
    <property type="entry name" value="Glyco_transf_9"/>
    <property type="match status" value="1"/>
</dbReference>
<dbReference type="GO" id="GO:0008713">
    <property type="term" value="F:ADP-heptose-lipopolysaccharide heptosyltransferase activity"/>
    <property type="evidence" value="ECO:0007669"/>
    <property type="project" value="TreeGrafter"/>
</dbReference>
<accession>A0A3D8ILC5</accession>
<proteinExistence type="predicted"/>
<keyword evidence="4" id="KW-1185">Reference proteome</keyword>
<gene>
    <name evidence="3" type="ORF">CQA53_05975</name>
</gene>
<protein>
    <recommendedName>
        <fullName evidence="5">Lipopolysaccharide heptosyltransferase family protein</fullName>
    </recommendedName>
</protein>
<evidence type="ECO:0000313" key="4">
    <source>
        <dbReference type="Proteomes" id="UP000256379"/>
    </source>
</evidence>
<comment type="caution">
    <text evidence="3">The sequence shown here is derived from an EMBL/GenBank/DDBJ whole genome shotgun (WGS) entry which is preliminary data.</text>
</comment>
<evidence type="ECO:0000256" key="1">
    <source>
        <dbReference type="ARBA" id="ARBA00022676"/>
    </source>
</evidence>
<dbReference type="InterPro" id="IPR051199">
    <property type="entry name" value="LPS_LOS_Heptosyltrfase"/>
</dbReference>
<dbReference type="GO" id="GO:0005829">
    <property type="term" value="C:cytosol"/>
    <property type="evidence" value="ECO:0007669"/>
    <property type="project" value="TreeGrafter"/>
</dbReference>
<dbReference type="AlphaFoldDB" id="A0A3D8ILC5"/>
<evidence type="ECO:0000256" key="2">
    <source>
        <dbReference type="ARBA" id="ARBA00022679"/>
    </source>
</evidence>
<dbReference type="PANTHER" id="PTHR30160:SF7">
    <property type="entry name" value="ADP-HEPTOSE--LPS HEPTOSYLTRANSFERASE 2"/>
    <property type="match status" value="1"/>
</dbReference>
<dbReference type="InterPro" id="IPR002201">
    <property type="entry name" value="Glyco_trans_9"/>
</dbReference>
<dbReference type="SUPFAM" id="SSF53756">
    <property type="entry name" value="UDP-Glycosyltransferase/glycogen phosphorylase"/>
    <property type="match status" value="1"/>
</dbReference>
<evidence type="ECO:0000313" key="3">
    <source>
        <dbReference type="EMBL" id="RDU65706.1"/>
    </source>
</evidence>
<dbReference type="OrthoDB" id="5326044at2"/>
<sequence length="222" mass="25580">MRKINPKLYDSKINTIDLTKSRVKTGKENKRIISDFFQHYIKVLEQKSENINLSKSYLIMVNPFSHSAQRSFRALEWLMLIKKISNLPQCLVLVVTYGSGYDNFMCNLKEAKMDSIPNLLIFQNNHDILNLVEIISRVSCLISPSSGPIHIASNLCIPTIGIYSEHDTKKWATWDRRYVVLKKIQPSIEETEEAIQKTIDLLQECITTKTILPKDIHALCEI</sequence>
<name>A0A3D8ILC5_9HELI</name>
<dbReference type="RefSeq" id="WP_115543112.1">
    <property type="nucleotide sequence ID" value="NZ_NXLQ01000011.1"/>
</dbReference>
<keyword evidence="2" id="KW-0808">Transferase</keyword>
<dbReference type="Proteomes" id="UP000256379">
    <property type="component" value="Unassembled WGS sequence"/>
</dbReference>
<reference evidence="3 4" key="1">
    <citation type="submission" date="2018-04" db="EMBL/GenBank/DDBJ databases">
        <title>Novel Campyloabacter and Helicobacter Species and Strains.</title>
        <authorList>
            <person name="Mannion A.J."/>
            <person name="Shen Z."/>
            <person name="Fox J.G."/>
        </authorList>
    </citation>
    <scope>NUCLEOTIDE SEQUENCE [LARGE SCALE GENOMIC DNA]</scope>
    <source>
        <strain evidence="3 4">MIT 17-337</strain>
    </source>
</reference>
<dbReference type="EMBL" id="NXLQ01000011">
    <property type="protein sequence ID" value="RDU65706.1"/>
    <property type="molecule type" value="Genomic_DNA"/>
</dbReference>
<evidence type="ECO:0008006" key="5">
    <source>
        <dbReference type="Google" id="ProtNLM"/>
    </source>
</evidence>
<dbReference type="GO" id="GO:0009244">
    <property type="term" value="P:lipopolysaccharide core region biosynthetic process"/>
    <property type="evidence" value="ECO:0007669"/>
    <property type="project" value="TreeGrafter"/>
</dbReference>
<dbReference type="PANTHER" id="PTHR30160">
    <property type="entry name" value="TETRAACYLDISACCHARIDE 4'-KINASE-RELATED"/>
    <property type="match status" value="1"/>
</dbReference>
<organism evidence="3 4">
    <name type="scientific">Helicobacter didelphidarum</name>
    <dbReference type="NCBI Taxonomy" id="2040648"/>
    <lineage>
        <taxon>Bacteria</taxon>
        <taxon>Pseudomonadati</taxon>
        <taxon>Campylobacterota</taxon>
        <taxon>Epsilonproteobacteria</taxon>
        <taxon>Campylobacterales</taxon>
        <taxon>Helicobacteraceae</taxon>
        <taxon>Helicobacter</taxon>
    </lineage>
</organism>
<dbReference type="Gene3D" id="3.40.50.2000">
    <property type="entry name" value="Glycogen Phosphorylase B"/>
    <property type="match status" value="1"/>
</dbReference>
<keyword evidence="1" id="KW-0328">Glycosyltransferase</keyword>